<dbReference type="GeneID" id="54423012"/>
<protein>
    <recommendedName>
        <fullName evidence="5">Hydantoin racemase</fullName>
    </recommendedName>
</protein>
<evidence type="ECO:0000313" key="2">
    <source>
        <dbReference type="EMBL" id="KAF1815755.1"/>
    </source>
</evidence>
<evidence type="ECO:0000313" key="4">
    <source>
        <dbReference type="RefSeq" id="XP_033537386.1"/>
    </source>
</evidence>
<dbReference type="OrthoDB" id="412018at2759"/>
<accession>A0A6G1GCD7</accession>
<dbReference type="Gene3D" id="3.40.50.12500">
    <property type="match status" value="1"/>
</dbReference>
<reference evidence="4" key="3">
    <citation type="submission" date="2025-04" db="UniProtKB">
        <authorList>
            <consortium name="RefSeq"/>
        </authorList>
    </citation>
    <scope>IDENTIFICATION</scope>
    <source>
        <strain evidence="4">CBS 781.70</strain>
    </source>
</reference>
<evidence type="ECO:0000256" key="1">
    <source>
        <dbReference type="ARBA" id="ARBA00038414"/>
    </source>
</evidence>
<keyword evidence="3" id="KW-1185">Reference proteome</keyword>
<dbReference type="RefSeq" id="XP_033537386.1">
    <property type="nucleotide sequence ID" value="XM_033682442.1"/>
</dbReference>
<dbReference type="Proteomes" id="UP000504638">
    <property type="component" value="Unplaced"/>
</dbReference>
<gene>
    <name evidence="2 4" type="ORF">P152DRAFT_505559</name>
</gene>
<dbReference type="Pfam" id="PF01177">
    <property type="entry name" value="Asp_Glu_race"/>
    <property type="match status" value="1"/>
</dbReference>
<reference evidence="2 4" key="1">
    <citation type="submission" date="2020-01" db="EMBL/GenBank/DDBJ databases">
        <authorList>
            <consortium name="DOE Joint Genome Institute"/>
            <person name="Haridas S."/>
            <person name="Albert R."/>
            <person name="Binder M."/>
            <person name="Bloem J."/>
            <person name="Labutti K."/>
            <person name="Salamov A."/>
            <person name="Andreopoulos B."/>
            <person name="Baker S.E."/>
            <person name="Barry K."/>
            <person name="Bills G."/>
            <person name="Bluhm B.H."/>
            <person name="Cannon C."/>
            <person name="Castanera R."/>
            <person name="Culley D.E."/>
            <person name="Daum C."/>
            <person name="Ezra D."/>
            <person name="Gonzalez J.B."/>
            <person name="Henrissat B."/>
            <person name="Kuo A."/>
            <person name="Liang C."/>
            <person name="Lipzen A."/>
            <person name="Lutzoni F."/>
            <person name="Magnuson J."/>
            <person name="Mondo S."/>
            <person name="Nolan M."/>
            <person name="Ohm R."/>
            <person name="Pangilinan J."/>
            <person name="Park H.-J."/>
            <person name="Ramirez L."/>
            <person name="Alfaro M."/>
            <person name="Sun H."/>
            <person name="Tritt A."/>
            <person name="Yoshinaga Y."/>
            <person name="Zwiers L.-H."/>
            <person name="Turgeon B.G."/>
            <person name="Goodwin S.B."/>
            <person name="Spatafora J.W."/>
            <person name="Crous P.W."/>
            <person name="Grigoriev I.V."/>
        </authorList>
    </citation>
    <scope>NUCLEOTIDE SEQUENCE</scope>
    <source>
        <strain evidence="2 4">CBS 781.70</strain>
    </source>
</reference>
<evidence type="ECO:0000313" key="3">
    <source>
        <dbReference type="Proteomes" id="UP000504638"/>
    </source>
</evidence>
<name>A0A6G1GCD7_9PEZI</name>
<organism evidence="2">
    <name type="scientific">Eremomyces bilateralis CBS 781.70</name>
    <dbReference type="NCBI Taxonomy" id="1392243"/>
    <lineage>
        <taxon>Eukaryota</taxon>
        <taxon>Fungi</taxon>
        <taxon>Dikarya</taxon>
        <taxon>Ascomycota</taxon>
        <taxon>Pezizomycotina</taxon>
        <taxon>Dothideomycetes</taxon>
        <taxon>Dothideomycetes incertae sedis</taxon>
        <taxon>Eremomycetales</taxon>
        <taxon>Eremomycetaceae</taxon>
        <taxon>Eremomyces</taxon>
    </lineage>
</organism>
<dbReference type="InterPro" id="IPR052186">
    <property type="entry name" value="Hydantoin_racemase-like"/>
</dbReference>
<comment type="similarity">
    <text evidence="1">Belongs to the HyuE racemase family.</text>
</comment>
<dbReference type="EMBL" id="ML975151">
    <property type="protein sequence ID" value="KAF1815755.1"/>
    <property type="molecule type" value="Genomic_DNA"/>
</dbReference>
<dbReference type="InterPro" id="IPR053714">
    <property type="entry name" value="Iso_Racemase_Enz_sf"/>
</dbReference>
<dbReference type="PANTHER" id="PTHR28047">
    <property type="entry name" value="PROTEIN DCG1"/>
    <property type="match status" value="1"/>
</dbReference>
<dbReference type="AlphaFoldDB" id="A0A6G1GCD7"/>
<sequence>MASRKSILIINPNSTQSMTDGLKPLVDSLHFHNTTYTYFTAPSGPPSINSATDTTASAQHCLPSLLHLLPHHDGFLIACYSAHPLVALLQAHETVRAGKKMVTGIFEASVATSLQCLAPGERFGIVSTGQAWEAMLSEAVRDFLGAETSARFAGVETTGLTAVELHDVGAEVVGERMREAVGRLVRRGEIGAVCLGCAGMAGMNEMVRGALVGELGGEKGGRVKIVDGVQAGVAWLEGAIRMEF</sequence>
<proteinExistence type="inferred from homology"/>
<dbReference type="PANTHER" id="PTHR28047:SF5">
    <property type="entry name" value="PROTEIN DCG1"/>
    <property type="match status" value="1"/>
</dbReference>
<dbReference type="InterPro" id="IPR015942">
    <property type="entry name" value="Asp/Glu/hydantoin_racemase"/>
</dbReference>
<reference evidence="4" key="2">
    <citation type="submission" date="2020-04" db="EMBL/GenBank/DDBJ databases">
        <authorList>
            <consortium name="NCBI Genome Project"/>
        </authorList>
    </citation>
    <scope>NUCLEOTIDE SEQUENCE</scope>
    <source>
        <strain evidence="4">CBS 781.70</strain>
    </source>
</reference>
<dbReference type="GO" id="GO:0047661">
    <property type="term" value="F:amino-acid racemase activity"/>
    <property type="evidence" value="ECO:0007669"/>
    <property type="project" value="InterPro"/>
</dbReference>
<evidence type="ECO:0008006" key="5">
    <source>
        <dbReference type="Google" id="ProtNLM"/>
    </source>
</evidence>